<dbReference type="EMBL" id="CARXXK010000560">
    <property type="protein sequence ID" value="CAI6370776.1"/>
    <property type="molecule type" value="Genomic_DNA"/>
</dbReference>
<dbReference type="Pfam" id="PF03184">
    <property type="entry name" value="DDE_1"/>
    <property type="match status" value="1"/>
</dbReference>
<dbReference type="Pfam" id="PF03221">
    <property type="entry name" value="HTH_Tnp_Tc5"/>
    <property type="match status" value="1"/>
</dbReference>
<accession>A0AAV0XU30</accession>
<keyword evidence="2" id="KW-0238">DNA-binding</keyword>
<dbReference type="PANTHER" id="PTHR19303:SF74">
    <property type="entry name" value="POGO TRANSPOSABLE ELEMENT WITH KRAB DOMAIN"/>
    <property type="match status" value="1"/>
</dbReference>
<dbReference type="InterPro" id="IPR009057">
    <property type="entry name" value="Homeodomain-like_sf"/>
</dbReference>
<organism evidence="5 6">
    <name type="scientific">Macrosiphum euphorbiae</name>
    <name type="common">potato aphid</name>
    <dbReference type="NCBI Taxonomy" id="13131"/>
    <lineage>
        <taxon>Eukaryota</taxon>
        <taxon>Metazoa</taxon>
        <taxon>Ecdysozoa</taxon>
        <taxon>Arthropoda</taxon>
        <taxon>Hexapoda</taxon>
        <taxon>Insecta</taxon>
        <taxon>Pterygota</taxon>
        <taxon>Neoptera</taxon>
        <taxon>Paraneoptera</taxon>
        <taxon>Hemiptera</taxon>
        <taxon>Sternorrhyncha</taxon>
        <taxon>Aphidomorpha</taxon>
        <taxon>Aphidoidea</taxon>
        <taxon>Aphididae</taxon>
        <taxon>Macrosiphini</taxon>
        <taxon>Macrosiphum</taxon>
    </lineage>
</organism>
<keyword evidence="3" id="KW-0539">Nucleus</keyword>
<dbReference type="PANTHER" id="PTHR19303">
    <property type="entry name" value="TRANSPOSON"/>
    <property type="match status" value="1"/>
</dbReference>
<evidence type="ECO:0000313" key="5">
    <source>
        <dbReference type="EMBL" id="CAI6370776.1"/>
    </source>
</evidence>
<comment type="subcellular location">
    <subcellularLocation>
        <location evidence="1">Nucleus</location>
    </subcellularLocation>
</comment>
<evidence type="ECO:0000313" key="6">
    <source>
        <dbReference type="Proteomes" id="UP001160148"/>
    </source>
</evidence>
<dbReference type="InterPro" id="IPR036397">
    <property type="entry name" value="RNaseH_sf"/>
</dbReference>
<dbReference type="InterPro" id="IPR004875">
    <property type="entry name" value="DDE_SF_endonuclease_dom"/>
</dbReference>
<sequence length="423" mass="47749">MASKPTTSKTKSNTPKRCVYSPSKVQQALDAIHKGMNTSTASKTFNVPRTTLRSKLEGKSPVESVGHGGVTSILGDETEALLVEWVLTCAKMGFPVDREGLLSSVKKLVDESEMKTPFINNRPGKKWFYGFLNRHKCLSQKHAEYVNKARGSVTEEKIRNWFDEVSELLGKNLYVLNYPERVFNMDETCFYLAPKGELILGPRGCNVYDEQTNNNKENITTLFAANALGNWAPPLTIYKYERIPAKIAQSAPPGWGLGKSENGWMTAETFFEYMANIFVLYLIQSNISRPVIIFLDGHSLHLSLHLSRFCRENGLILIALYPNSTHILQPLDVAVFGPLKSSWKRTVKQWRIDNDREISKFDMPTALSNIMNTPNMSKNVQSGFRSTGLLPFNPYNVDYTKIIIRSVPTQQNTSTNNEIQLHL</sequence>
<dbReference type="Gene3D" id="3.30.420.10">
    <property type="entry name" value="Ribonuclease H-like superfamily/Ribonuclease H"/>
    <property type="match status" value="1"/>
</dbReference>
<evidence type="ECO:0000256" key="3">
    <source>
        <dbReference type="ARBA" id="ARBA00023242"/>
    </source>
</evidence>
<dbReference type="Pfam" id="PF05225">
    <property type="entry name" value="HTH_psq"/>
    <property type="match status" value="1"/>
</dbReference>
<proteinExistence type="predicted"/>
<dbReference type="Gene3D" id="1.10.10.60">
    <property type="entry name" value="Homeodomain-like"/>
    <property type="match status" value="1"/>
</dbReference>
<dbReference type="AlphaFoldDB" id="A0AAV0XU30"/>
<evidence type="ECO:0000256" key="1">
    <source>
        <dbReference type="ARBA" id="ARBA00004123"/>
    </source>
</evidence>
<dbReference type="InterPro" id="IPR006600">
    <property type="entry name" value="HTH_CenpB_DNA-bd_dom"/>
</dbReference>
<keyword evidence="6" id="KW-1185">Reference proteome</keyword>
<dbReference type="InterPro" id="IPR007889">
    <property type="entry name" value="HTH_Psq"/>
</dbReference>
<feature type="domain" description="HTH CENPB-type" evidence="4">
    <location>
        <begin position="66"/>
        <end position="141"/>
    </location>
</feature>
<dbReference type="InterPro" id="IPR050863">
    <property type="entry name" value="CenT-Element_Derived"/>
</dbReference>
<dbReference type="PROSITE" id="PS51253">
    <property type="entry name" value="HTH_CENPB"/>
    <property type="match status" value="1"/>
</dbReference>
<protein>
    <recommendedName>
        <fullName evidence="4">HTH CENPB-type domain-containing protein</fullName>
    </recommendedName>
</protein>
<dbReference type="GO" id="GO:0005634">
    <property type="term" value="C:nucleus"/>
    <property type="evidence" value="ECO:0007669"/>
    <property type="project" value="UniProtKB-SubCell"/>
</dbReference>
<gene>
    <name evidence="5" type="ORF">MEUPH1_LOCUS24860</name>
</gene>
<dbReference type="GO" id="GO:0003677">
    <property type="term" value="F:DNA binding"/>
    <property type="evidence" value="ECO:0007669"/>
    <property type="project" value="UniProtKB-KW"/>
</dbReference>
<dbReference type="Proteomes" id="UP001160148">
    <property type="component" value="Unassembled WGS sequence"/>
</dbReference>
<dbReference type="SUPFAM" id="SSF46689">
    <property type="entry name" value="Homeodomain-like"/>
    <property type="match status" value="1"/>
</dbReference>
<name>A0AAV0XU30_9HEMI</name>
<comment type="caution">
    <text evidence="5">The sequence shown here is derived from an EMBL/GenBank/DDBJ whole genome shotgun (WGS) entry which is preliminary data.</text>
</comment>
<evidence type="ECO:0000259" key="4">
    <source>
        <dbReference type="PROSITE" id="PS51253"/>
    </source>
</evidence>
<evidence type="ECO:0000256" key="2">
    <source>
        <dbReference type="ARBA" id="ARBA00023125"/>
    </source>
</evidence>
<reference evidence="5 6" key="1">
    <citation type="submission" date="2023-01" db="EMBL/GenBank/DDBJ databases">
        <authorList>
            <person name="Whitehead M."/>
        </authorList>
    </citation>
    <scope>NUCLEOTIDE SEQUENCE [LARGE SCALE GENOMIC DNA]</scope>
</reference>